<feature type="signal peptide" evidence="1">
    <location>
        <begin position="1"/>
        <end position="18"/>
    </location>
</feature>
<dbReference type="OrthoDB" id="1120448at2"/>
<feature type="chain" id="PRO_5015687000" evidence="1">
    <location>
        <begin position="19"/>
        <end position="147"/>
    </location>
</feature>
<proteinExistence type="predicted"/>
<keyword evidence="1" id="KW-0732">Signal</keyword>
<dbReference type="RefSeq" id="WP_109265215.1">
    <property type="nucleotide sequence ID" value="NZ_QEWP01000012.1"/>
</dbReference>
<evidence type="ECO:0000313" key="2">
    <source>
        <dbReference type="EMBL" id="PWD98681.1"/>
    </source>
</evidence>
<dbReference type="Proteomes" id="UP000244956">
    <property type="component" value="Unassembled WGS sequence"/>
</dbReference>
<protein>
    <submittedName>
        <fullName evidence="2">Uncharacterized protein</fullName>
    </submittedName>
</protein>
<comment type="caution">
    <text evidence="2">The sequence shown here is derived from an EMBL/GenBank/DDBJ whole genome shotgun (WGS) entry which is preliminary data.</text>
</comment>
<gene>
    <name evidence="2" type="ORF">DDZ16_14575</name>
</gene>
<keyword evidence="3" id="KW-1185">Reference proteome</keyword>
<sequence>MKSFRTITILFLTLISLAYTPKTNSQQTKEIEAGCIQQIRNGFIPNSQPMKALLTGSEVAEFRTTLFEGNTYRIATCSPTNKKIWFSVYDTNKNLLFSSSQQQYSASWDFQMEGNMECIIEAGLMPDGEDSGLALVLIGFKTSGVKL</sequence>
<dbReference type="EMBL" id="QEWP01000012">
    <property type="protein sequence ID" value="PWD98681.1"/>
    <property type="molecule type" value="Genomic_DNA"/>
</dbReference>
<evidence type="ECO:0000313" key="3">
    <source>
        <dbReference type="Proteomes" id="UP000244956"/>
    </source>
</evidence>
<name>A0A2U2B6I2_9BACT</name>
<dbReference type="AlphaFoldDB" id="A0A2U2B6I2"/>
<organism evidence="2 3">
    <name type="scientific">Marinilabilia rubra</name>
    <dbReference type="NCBI Taxonomy" id="2162893"/>
    <lineage>
        <taxon>Bacteria</taxon>
        <taxon>Pseudomonadati</taxon>
        <taxon>Bacteroidota</taxon>
        <taxon>Bacteroidia</taxon>
        <taxon>Marinilabiliales</taxon>
        <taxon>Marinilabiliaceae</taxon>
        <taxon>Marinilabilia</taxon>
    </lineage>
</organism>
<reference evidence="2 3" key="1">
    <citation type="submission" date="2018-05" db="EMBL/GenBank/DDBJ databases">
        <title>Marinilabilia rubrum sp. nov., isolated from saltern sediment.</title>
        <authorList>
            <person name="Zhang R."/>
        </authorList>
    </citation>
    <scope>NUCLEOTIDE SEQUENCE [LARGE SCALE GENOMIC DNA]</scope>
    <source>
        <strain evidence="2 3">WTE16</strain>
    </source>
</reference>
<evidence type="ECO:0000256" key="1">
    <source>
        <dbReference type="SAM" id="SignalP"/>
    </source>
</evidence>
<accession>A0A2U2B6I2</accession>